<dbReference type="AlphaFoldDB" id="A0A562SUF0"/>
<dbReference type="RefSeq" id="WP_208995202.1">
    <property type="nucleotide sequence ID" value="NZ_SMLY01000069.1"/>
</dbReference>
<comment type="caution">
    <text evidence="2">The sequence shown here is derived from an EMBL/GenBank/DDBJ whole genome shotgun (WGS) entry which is preliminary data.</text>
</comment>
<evidence type="ECO:0000313" key="2">
    <source>
        <dbReference type="EMBL" id="TWI84803.1"/>
    </source>
</evidence>
<name>A0A562SUF0_9HYPH</name>
<proteinExistence type="predicted"/>
<dbReference type="EMBL" id="VLLF01000007">
    <property type="protein sequence ID" value="TWI84803.1"/>
    <property type="molecule type" value="Genomic_DNA"/>
</dbReference>
<dbReference type="Proteomes" id="UP000320593">
    <property type="component" value="Unassembled WGS sequence"/>
</dbReference>
<reference evidence="2 3" key="1">
    <citation type="submission" date="2019-07" db="EMBL/GenBank/DDBJ databases">
        <title>Genomic Encyclopedia of Archaeal and Bacterial Type Strains, Phase II (KMG-II): from individual species to whole genera.</title>
        <authorList>
            <person name="Goeker M."/>
        </authorList>
    </citation>
    <scope>NUCLEOTIDE SEQUENCE [LARGE SCALE GENOMIC DNA]</scope>
    <source>
        <strain evidence="2 3">ATCC BAA-252</strain>
    </source>
</reference>
<feature type="compositionally biased region" description="Polar residues" evidence="1">
    <location>
        <begin position="1"/>
        <end position="13"/>
    </location>
</feature>
<keyword evidence="3" id="KW-1185">Reference proteome</keyword>
<sequence length="114" mass="12343">MSLQETPAASSRPTMFPLSAADGVDDTPSQSNTAAETAPHSGLSQSNLEEVMTYLRKARLRAEKVRDNSPAGSYLESVLTRTMAGLDRELAQLSYLLAKRDHPAPQATKMRPAI</sequence>
<feature type="region of interest" description="Disordered" evidence="1">
    <location>
        <begin position="1"/>
        <end position="47"/>
    </location>
</feature>
<gene>
    <name evidence="2" type="ORF">JM93_03139</name>
</gene>
<evidence type="ECO:0000256" key="1">
    <source>
        <dbReference type="SAM" id="MobiDB-lite"/>
    </source>
</evidence>
<organism evidence="2 3">
    <name type="scientific">Roseibium hamelinense</name>
    <dbReference type="NCBI Taxonomy" id="150831"/>
    <lineage>
        <taxon>Bacteria</taxon>
        <taxon>Pseudomonadati</taxon>
        <taxon>Pseudomonadota</taxon>
        <taxon>Alphaproteobacteria</taxon>
        <taxon>Hyphomicrobiales</taxon>
        <taxon>Stappiaceae</taxon>
        <taxon>Roseibium</taxon>
    </lineage>
</organism>
<evidence type="ECO:0000313" key="3">
    <source>
        <dbReference type="Proteomes" id="UP000320593"/>
    </source>
</evidence>
<accession>A0A562SUF0</accession>
<protein>
    <submittedName>
        <fullName evidence="2">Uncharacterized protein</fullName>
    </submittedName>
</protein>